<dbReference type="InterPro" id="IPR006016">
    <property type="entry name" value="UspA"/>
</dbReference>
<dbReference type="PANTHER" id="PTHR46268:SF15">
    <property type="entry name" value="UNIVERSAL STRESS PROTEIN HP_0031"/>
    <property type="match status" value="1"/>
</dbReference>
<comment type="similarity">
    <text evidence="1">Belongs to the universal stress protein A family.</text>
</comment>
<evidence type="ECO:0000256" key="1">
    <source>
        <dbReference type="ARBA" id="ARBA00008791"/>
    </source>
</evidence>
<feature type="domain" description="UspA" evidence="2">
    <location>
        <begin position="155"/>
        <end position="276"/>
    </location>
</feature>
<dbReference type="OrthoDB" id="9804721at2"/>
<dbReference type="Gene3D" id="3.40.50.12370">
    <property type="match status" value="1"/>
</dbReference>
<dbReference type="Pfam" id="PF00582">
    <property type="entry name" value="Usp"/>
    <property type="match status" value="1"/>
</dbReference>
<dbReference type="RefSeq" id="WP_094842143.1">
    <property type="nucleotide sequence ID" value="NZ_NEVS01000004.1"/>
</dbReference>
<organism evidence="3 4">
    <name type="scientific">Bordetella genomosp. 11</name>
    <dbReference type="NCBI Taxonomy" id="1416808"/>
    <lineage>
        <taxon>Bacteria</taxon>
        <taxon>Pseudomonadati</taxon>
        <taxon>Pseudomonadota</taxon>
        <taxon>Betaproteobacteria</taxon>
        <taxon>Burkholderiales</taxon>
        <taxon>Alcaligenaceae</taxon>
        <taxon>Bordetella</taxon>
    </lineage>
</organism>
<sequence>MLKRIALHIEKDQACPARTATTLALAQRFGAEVLGIYVAYVWPRDTLDESVIPSGVYEVMLQQRAADREKCHTEFNRRVDAAGNVAAQWRTPDGRPEQVLPLHARCADLLVLSQANNTDTDSIVDPYLVETIVMSAGRPVLVVPYAGEYSTVGNRILFCWDHGREAARALADAAPFIEKAEETFVLTLDAQSDAMRARQTVADDLPAWFRAQGYREPRMLIRETSEVGIGNAILNAASDHSCDLIVMGLYGHSRMREWVLGGASREIMEAMTVPVLFSH</sequence>
<dbReference type="PANTHER" id="PTHR46268">
    <property type="entry name" value="STRESS RESPONSE PROTEIN NHAX"/>
    <property type="match status" value="1"/>
</dbReference>
<reference evidence="4" key="1">
    <citation type="submission" date="2017-05" db="EMBL/GenBank/DDBJ databases">
        <title>Complete and WGS of Bordetella genogroups.</title>
        <authorList>
            <person name="Spilker T."/>
            <person name="Lipuma J."/>
        </authorList>
    </citation>
    <scope>NUCLEOTIDE SEQUENCE [LARGE SCALE GENOMIC DNA]</scope>
    <source>
        <strain evidence="4">AU8856</strain>
    </source>
</reference>
<accession>A0A261UGU3</accession>
<protein>
    <recommendedName>
        <fullName evidence="2">UspA domain-containing protein</fullName>
    </recommendedName>
</protein>
<proteinExistence type="inferred from homology"/>
<keyword evidence="4" id="KW-1185">Reference proteome</keyword>
<dbReference type="SUPFAM" id="SSF52402">
    <property type="entry name" value="Adenine nucleotide alpha hydrolases-like"/>
    <property type="match status" value="2"/>
</dbReference>
<gene>
    <name evidence="3" type="ORF">CAL28_15235</name>
</gene>
<dbReference type="CDD" id="cd00293">
    <property type="entry name" value="USP-like"/>
    <property type="match status" value="1"/>
</dbReference>
<evidence type="ECO:0000313" key="3">
    <source>
        <dbReference type="EMBL" id="OZI60737.1"/>
    </source>
</evidence>
<comment type="caution">
    <text evidence="3">The sequence shown here is derived from an EMBL/GenBank/DDBJ whole genome shotgun (WGS) entry which is preliminary data.</text>
</comment>
<dbReference type="AlphaFoldDB" id="A0A261UGU3"/>
<dbReference type="EMBL" id="NEVS01000004">
    <property type="protein sequence ID" value="OZI60737.1"/>
    <property type="molecule type" value="Genomic_DNA"/>
</dbReference>
<evidence type="ECO:0000313" key="4">
    <source>
        <dbReference type="Proteomes" id="UP000215767"/>
    </source>
</evidence>
<name>A0A261UGU3_9BORD</name>
<dbReference type="Proteomes" id="UP000215767">
    <property type="component" value="Unassembled WGS sequence"/>
</dbReference>
<evidence type="ECO:0000259" key="2">
    <source>
        <dbReference type="Pfam" id="PF00582"/>
    </source>
</evidence>